<keyword evidence="2" id="KW-1185">Reference proteome</keyword>
<dbReference type="PANTHER" id="PTHR46424">
    <property type="entry name" value="UBX DOMAIN-CONTAINING PROTEIN 4"/>
    <property type="match status" value="1"/>
</dbReference>
<protein>
    <submittedName>
        <fullName evidence="1">Uncharacterized protein</fullName>
    </submittedName>
</protein>
<evidence type="ECO:0000313" key="1">
    <source>
        <dbReference type="Ensembl" id="ENSACAP00000029203.1"/>
    </source>
</evidence>
<dbReference type="InParanoid" id="A0A803T1W3"/>
<accession>A0A803T1W3</accession>
<reference evidence="1" key="3">
    <citation type="submission" date="2025-09" db="UniProtKB">
        <authorList>
            <consortium name="Ensembl"/>
        </authorList>
    </citation>
    <scope>IDENTIFICATION</scope>
</reference>
<dbReference type="GeneTree" id="ENSGT00940000172822"/>
<dbReference type="AlphaFoldDB" id="A0A803T1W3"/>
<reference evidence="1" key="2">
    <citation type="submission" date="2025-08" db="UniProtKB">
        <authorList>
            <consortium name="Ensembl"/>
        </authorList>
    </citation>
    <scope>IDENTIFICATION</scope>
</reference>
<dbReference type="Proteomes" id="UP000001646">
    <property type="component" value="Chromosome 1"/>
</dbReference>
<reference evidence="1 2" key="1">
    <citation type="submission" date="2009-12" db="EMBL/GenBank/DDBJ databases">
        <title>The Genome Sequence of Anolis carolinensis (Green Anole Lizard).</title>
        <authorList>
            <consortium name="The Genome Sequencing Platform"/>
            <person name="Di Palma F."/>
            <person name="Alfoldi J."/>
            <person name="Heiman D."/>
            <person name="Young S."/>
            <person name="Grabherr M."/>
            <person name="Johnson J."/>
            <person name="Lander E.S."/>
            <person name="Lindblad-Toh K."/>
        </authorList>
    </citation>
    <scope>NUCLEOTIDE SEQUENCE [LARGE SCALE GENOMIC DNA]</scope>
    <source>
        <strain evidence="1 2">JBL SC #1</strain>
    </source>
</reference>
<sequence length="93" mass="9949">MLWFPGTIPAAIAAAKQRSAVFVVFVEGTGRDDEQSREMAASWEKVTEAATDGFVALKLIPKGLTTSSVLLVSHILLSQTLFSNVGSPILRMA</sequence>
<organism evidence="1 2">
    <name type="scientific">Anolis carolinensis</name>
    <name type="common">Green anole</name>
    <name type="synonym">American chameleon</name>
    <dbReference type="NCBI Taxonomy" id="28377"/>
    <lineage>
        <taxon>Eukaryota</taxon>
        <taxon>Metazoa</taxon>
        <taxon>Chordata</taxon>
        <taxon>Craniata</taxon>
        <taxon>Vertebrata</taxon>
        <taxon>Euteleostomi</taxon>
        <taxon>Lepidosauria</taxon>
        <taxon>Squamata</taxon>
        <taxon>Bifurcata</taxon>
        <taxon>Unidentata</taxon>
        <taxon>Episquamata</taxon>
        <taxon>Toxicofera</taxon>
        <taxon>Iguania</taxon>
        <taxon>Dactyloidae</taxon>
        <taxon>Anolis</taxon>
    </lineage>
</organism>
<proteinExistence type="predicted"/>
<name>A0A803T1W3_ANOCA</name>
<evidence type="ECO:0000313" key="2">
    <source>
        <dbReference type="Proteomes" id="UP000001646"/>
    </source>
</evidence>
<dbReference type="PANTHER" id="PTHR46424:SF1">
    <property type="entry name" value="UBX DOMAIN-CONTAINING PROTEIN 4"/>
    <property type="match status" value="1"/>
</dbReference>
<dbReference type="Ensembl" id="ENSACAT00000039289.1">
    <property type="protein sequence ID" value="ENSACAP00000029203.1"/>
    <property type="gene ID" value="ENSACAG00000043236.1"/>
</dbReference>